<evidence type="ECO:0000313" key="3">
    <source>
        <dbReference type="Proteomes" id="UP000489600"/>
    </source>
</evidence>
<dbReference type="EMBL" id="CABITT030000004">
    <property type="protein sequence ID" value="VVB02943.1"/>
    <property type="molecule type" value="Genomic_DNA"/>
</dbReference>
<gene>
    <name evidence="2" type="ORF">ANE_LOCUS13387</name>
</gene>
<comment type="caution">
    <text evidence="2">The sequence shown here is derived from an EMBL/GenBank/DDBJ whole genome shotgun (WGS) entry which is preliminary data.</text>
</comment>
<sequence>MKGMKAQDTQLELVKQKEVNKGDAVGKRKKTGSGSHTCPGYKGNTNEVNHDAGSGSFEPKSGSTLPEVNMHVWSAEEYAQYDTYLIEKWSVFELTHLDHGYLSITSKTKIPSLSALARRVHKFMVDLTIIRFPIMSRVNLTMLRCRAKIVLQSQEQSSLVHMGLRQT</sequence>
<proteinExistence type="predicted"/>
<keyword evidence="3" id="KW-1185">Reference proteome</keyword>
<dbReference type="Proteomes" id="UP000489600">
    <property type="component" value="Unassembled WGS sequence"/>
</dbReference>
<evidence type="ECO:0000313" key="2">
    <source>
        <dbReference type="EMBL" id="VVB02943.1"/>
    </source>
</evidence>
<dbReference type="AlphaFoldDB" id="A0A565BMS3"/>
<reference evidence="2" key="1">
    <citation type="submission" date="2019-07" db="EMBL/GenBank/DDBJ databases">
        <authorList>
            <person name="Dittberner H."/>
        </authorList>
    </citation>
    <scope>NUCLEOTIDE SEQUENCE [LARGE SCALE GENOMIC DNA]</scope>
</reference>
<accession>A0A565BMS3</accession>
<name>A0A565BMS3_9BRAS</name>
<protein>
    <submittedName>
        <fullName evidence="2">Uncharacterized protein</fullName>
    </submittedName>
</protein>
<feature type="region of interest" description="Disordered" evidence="1">
    <location>
        <begin position="17"/>
        <end position="44"/>
    </location>
</feature>
<organism evidence="2 3">
    <name type="scientific">Arabis nemorensis</name>
    <dbReference type="NCBI Taxonomy" id="586526"/>
    <lineage>
        <taxon>Eukaryota</taxon>
        <taxon>Viridiplantae</taxon>
        <taxon>Streptophyta</taxon>
        <taxon>Embryophyta</taxon>
        <taxon>Tracheophyta</taxon>
        <taxon>Spermatophyta</taxon>
        <taxon>Magnoliopsida</taxon>
        <taxon>eudicotyledons</taxon>
        <taxon>Gunneridae</taxon>
        <taxon>Pentapetalae</taxon>
        <taxon>rosids</taxon>
        <taxon>malvids</taxon>
        <taxon>Brassicales</taxon>
        <taxon>Brassicaceae</taxon>
        <taxon>Arabideae</taxon>
        <taxon>Arabis</taxon>
    </lineage>
</organism>
<evidence type="ECO:0000256" key="1">
    <source>
        <dbReference type="SAM" id="MobiDB-lite"/>
    </source>
</evidence>
<feature type="compositionally biased region" description="Basic and acidic residues" evidence="1">
    <location>
        <begin position="17"/>
        <end position="26"/>
    </location>
</feature>